<accession>A0ABU1UZ69</accession>
<feature type="signal peptide" evidence="1">
    <location>
        <begin position="1"/>
        <end position="22"/>
    </location>
</feature>
<evidence type="ECO:0000313" key="2">
    <source>
        <dbReference type="EMBL" id="MDR7090474.1"/>
    </source>
</evidence>
<gene>
    <name evidence="2" type="ORF">J2X05_002498</name>
</gene>
<sequence>MCKRLALVISAISGLASLGAQADVPVAFHLSGQGVYTQVKASSEKLSPSLFQLKADVEFTDGLLDGIGLQGMVAAPMSDDKANELTLEIAQQSGIYLTLTNPDTQPEDLKVSILLGYASTEIETYLPALGESGRNKDTFSDFSYGISLQDQVIEGKPFYWTLDYLRYYNDDNLRVDGLGLGVTYAF</sequence>
<evidence type="ECO:0008006" key="4">
    <source>
        <dbReference type="Google" id="ProtNLM"/>
    </source>
</evidence>
<dbReference type="RefSeq" id="WP_310072820.1">
    <property type="nucleotide sequence ID" value="NZ_JAVDVX010000004.1"/>
</dbReference>
<proteinExistence type="predicted"/>
<dbReference type="Proteomes" id="UP001253595">
    <property type="component" value="Unassembled WGS sequence"/>
</dbReference>
<organism evidence="2 3">
    <name type="scientific">Cellvibrio fibrivorans</name>
    <dbReference type="NCBI Taxonomy" id="126350"/>
    <lineage>
        <taxon>Bacteria</taxon>
        <taxon>Pseudomonadati</taxon>
        <taxon>Pseudomonadota</taxon>
        <taxon>Gammaproteobacteria</taxon>
        <taxon>Cellvibrionales</taxon>
        <taxon>Cellvibrionaceae</taxon>
        <taxon>Cellvibrio</taxon>
    </lineage>
</organism>
<comment type="caution">
    <text evidence="2">The sequence shown here is derived from an EMBL/GenBank/DDBJ whole genome shotgun (WGS) entry which is preliminary data.</text>
</comment>
<feature type="chain" id="PRO_5046707059" description="Outer membrane protein beta-barrel domain-containing protein" evidence="1">
    <location>
        <begin position="23"/>
        <end position="186"/>
    </location>
</feature>
<evidence type="ECO:0000313" key="3">
    <source>
        <dbReference type="Proteomes" id="UP001253595"/>
    </source>
</evidence>
<dbReference type="EMBL" id="JAVDVX010000004">
    <property type="protein sequence ID" value="MDR7090474.1"/>
    <property type="molecule type" value="Genomic_DNA"/>
</dbReference>
<keyword evidence="1" id="KW-0732">Signal</keyword>
<name>A0ABU1UZ69_9GAMM</name>
<evidence type="ECO:0000256" key="1">
    <source>
        <dbReference type="SAM" id="SignalP"/>
    </source>
</evidence>
<protein>
    <recommendedName>
        <fullName evidence="4">Outer membrane protein beta-barrel domain-containing protein</fullName>
    </recommendedName>
</protein>
<reference evidence="2 3" key="1">
    <citation type="submission" date="2023-07" db="EMBL/GenBank/DDBJ databases">
        <title>Sorghum-associated microbial communities from plants grown in Nebraska, USA.</title>
        <authorList>
            <person name="Schachtman D."/>
        </authorList>
    </citation>
    <scope>NUCLEOTIDE SEQUENCE [LARGE SCALE GENOMIC DNA]</scope>
    <source>
        <strain evidence="2 3">BE190</strain>
    </source>
</reference>
<keyword evidence="3" id="KW-1185">Reference proteome</keyword>